<dbReference type="Proteomes" id="UP001597440">
    <property type="component" value="Unassembled WGS sequence"/>
</dbReference>
<gene>
    <name evidence="1" type="ORF">ACFSQW_17975</name>
</gene>
<organism evidence="1 2">
    <name type="scientific">Sphingobacterium tabacisoli</name>
    <dbReference type="NCBI Taxonomy" id="2044855"/>
    <lineage>
        <taxon>Bacteria</taxon>
        <taxon>Pseudomonadati</taxon>
        <taxon>Bacteroidota</taxon>
        <taxon>Sphingobacteriia</taxon>
        <taxon>Sphingobacteriales</taxon>
        <taxon>Sphingobacteriaceae</taxon>
        <taxon>Sphingobacterium</taxon>
    </lineage>
</organism>
<sequence length="68" mass="7374">MSQGLKSEGANAVSGQWRGVVEGWGGKKVIIFAIWLLVQNPVYGAQSQFLGGFEGPAWGCERVYTPLF</sequence>
<dbReference type="EMBL" id="JBHULD010000018">
    <property type="protein sequence ID" value="MFD2556288.1"/>
    <property type="molecule type" value="Genomic_DNA"/>
</dbReference>
<proteinExistence type="predicted"/>
<evidence type="ECO:0000313" key="2">
    <source>
        <dbReference type="Proteomes" id="UP001597440"/>
    </source>
</evidence>
<accession>A0ABW5L7I0</accession>
<evidence type="ECO:0000313" key="1">
    <source>
        <dbReference type="EMBL" id="MFD2556288.1"/>
    </source>
</evidence>
<protein>
    <submittedName>
        <fullName evidence="1">Uncharacterized protein</fullName>
    </submittedName>
</protein>
<keyword evidence="2" id="KW-1185">Reference proteome</keyword>
<reference evidence="2" key="1">
    <citation type="journal article" date="2019" name="Int. J. Syst. Evol. Microbiol.">
        <title>The Global Catalogue of Microorganisms (GCM) 10K type strain sequencing project: providing services to taxonomists for standard genome sequencing and annotation.</title>
        <authorList>
            <consortium name="The Broad Institute Genomics Platform"/>
            <consortium name="The Broad Institute Genome Sequencing Center for Infectious Disease"/>
            <person name="Wu L."/>
            <person name="Ma J."/>
        </authorList>
    </citation>
    <scope>NUCLEOTIDE SEQUENCE [LARGE SCALE GENOMIC DNA]</scope>
    <source>
        <strain evidence="2">KCTC 52298</strain>
    </source>
</reference>
<name>A0ABW5L7I0_9SPHI</name>
<dbReference type="RefSeq" id="WP_210352645.1">
    <property type="nucleotide sequence ID" value="NZ_JAEQMU010000001.1"/>
</dbReference>
<comment type="caution">
    <text evidence="1">The sequence shown here is derived from an EMBL/GenBank/DDBJ whole genome shotgun (WGS) entry which is preliminary data.</text>
</comment>